<evidence type="ECO:0000256" key="2">
    <source>
        <dbReference type="ARBA" id="ARBA00022448"/>
    </source>
</evidence>
<dbReference type="InterPro" id="IPR011701">
    <property type="entry name" value="MFS"/>
</dbReference>
<comment type="subcellular location">
    <subcellularLocation>
        <location evidence="1">Cell membrane</location>
        <topology evidence="1">Multi-pass membrane protein</topology>
    </subcellularLocation>
</comment>
<dbReference type="PANTHER" id="PTHR42718">
    <property type="entry name" value="MAJOR FACILITATOR SUPERFAMILY MULTIDRUG TRANSPORTER MFSC"/>
    <property type="match status" value="1"/>
</dbReference>
<proteinExistence type="predicted"/>
<feature type="transmembrane region" description="Helical" evidence="6">
    <location>
        <begin position="404"/>
        <end position="424"/>
    </location>
</feature>
<reference evidence="8 9" key="1">
    <citation type="submission" date="2018-03" db="EMBL/GenBank/DDBJ databases">
        <title>Genomic Encyclopedia of Archaeal and Bacterial Type Strains, Phase II (KMG-II): from individual species to whole genera.</title>
        <authorList>
            <person name="Goeker M."/>
        </authorList>
    </citation>
    <scope>NUCLEOTIDE SEQUENCE [LARGE SCALE GENOMIC DNA]</scope>
    <source>
        <strain evidence="8 9">DSM 100065</strain>
    </source>
</reference>
<feature type="transmembrane region" description="Helical" evidence="6">
    <location>
        <begin position="281"/>
        <end position="300"/>
    </location>
</feature>
<organism evidence="8 9">
    <name type="scientific">Antricoccus suffuscus</name>
    <dbReference type="NCBI Taxonomy" id="1629062"/>
    <lineage>
        <taxon>Bacteria</taxon>
        <taxon>Bacillati</taxon>
        <taxon>Actinomycetota</taxon>
        <taxon>Actinomycetes</taxon>
        <taxon>Geodermatophilales</taxon>
        <taxon>Antricoccaceae</taxon>
        <taxon>Antricoccus</taxon>
    </lineage>
</organism>
<sequence length="434" mass="45895">MNSGMIAVALSTMRGELKLNPASIMWVITIYYLASAILQPLMGRLADRYGPRKLFLFGMGVIVAVGIVGPFASTLLTVCIARVFLAMGTATAFPSAAAMLRGIAASSGKSAPKMIGRIQMIDTGASAIGPVIGGLLVTHMGWQSVFWVNIPFAALALISSLFFAPEDGVRAKVPLRSTIVESDVPGVAAFAVAVVALLTFLLELPTAPIWWLLPLTLVAGAVFVWRESRCVKPFIDLQLLGANTELLMVYLRFALINIVFYGALFGVPQFLDDHGGYRTDVVGILVVPLAAFTLLLTPYTERLIERTGLRHALVVGGVGLFASTVLSMLLVVSTAPYVVLVVTAAMGIPYCILTISLTQSLYVAANPDEVGEAAGLFQLSRCIAGICSTAVVGIAFASGSGATAWLYVAGAITILAFGYLLLVLGRQPRQLRPA</sequence>
<keyword evidence="5 6" id="KW-0472">Membrane</keyword>
<feature type="transmembrane region" description="Helical" evidence="6">
    <location>
        <begin position="184"/>
        <end position="202"/>
    </location>
</feature>
<dbReference type="OrthoDB" id="3281800at2"/>
<feature type="transmembrane region" description="Helical" evidence="6">
    <location>
        <begin position="312"/>
        <end position="331"/>
    </location>
</feature>
<comment type="caution">
    <text evidence="8">The sequence shown here is derived from an EMBL/GenBank/DDBJ whole genome shotgun (WGS) entry which is preliminary data.</text>
</comment>
<evidence type="ECO:0000256" key="6">
    <source>
        <dbReference type="SAM" id="Phobius"/>
    </source>
</evidence>
<accession>A0A2T1A2U8</accession>
<dbReference type="EMBL" id="PVUE01000004">
    <property type="protein sequence ID" value="PRZ42807.1"/>
    <property type="molecule type" value="Genomic_DNA"/>
</dbReference>
<feature type="transmembrane region" description="Helical" evidence="6">
    <location>
        <begin position="80"/>
        <end position="100"/>
    </location>
</feature>
<feature type="transmembrane region" description="Helical" evidence="6">
    <location>
        <begin position="208"/>
        <end position="225"/>
    </location>
</feature>
<dbReference type="Gene3D" id="1.20.1250.20">
    <property type="entry name" value="MFS general substrate transporter like domains"/>
    <property type="match status" value="1"/>
</dbReference>
<keyword evidence="3 6" id="KW-0812">Transmembrane</keyword>
<feature type="transmembrane region" description="Helical" evidence="6">
    <location>
        <begin position="23"/>
        <end position="42"/>
    </location>
</feature>
<dbReference type="PANTHER" id="PTHR42718:SF9">
    <property type="entry name" value="MAJOR FACILITATOR SUPERFAMILY MULTIDRUG TRANSPORTER MFSC"/>
    <property type="match status" value="1"/>
</dbReference>
<evidence type="ECO:0000259" key="7">
    <source>
        <dbReference type="PROSITE" id="PS50850"/>
    </source>
</evidence>
<evidence type="ECO:0000313" key="9">
    <source>
        <dbReference type="Proteomes" id="UP000237752"/>
    </source>
</evidence>
<keyword evidence="2" id="KW-0813">Transport</keyword>
<dbReference type="AlphaFoldDB" id="A0A2T1A2U8"/>
<dbReference type="PROSITE" id="PS50850">
    <property type="entry name" value="MFS"/>
    <property type="match status" value="1"/>
</dbReference>
<evidence type="ECO:0000256" key="4">
    <source>
        <dbReference type="ARBA" id="ARBA00022989"/>
    </source>
</evidence>
<feature type="transmembrane region" description="Helical" evidence="6">
    <location>
        <begin position="246"/>
        <end position="269"/>
    </location>
</feature>
<dbReference type="GO" id="GO:0022857">
    <property type="term" value="F:transmembrane transporter activity"/>
    <property type="evidence" value="ECO:0007669"/>
    <property type="project" value="InterPro"/>
</dbReference>
<feature type="transmembrane region" description="Helical" evidence="6">
    <location>
        <begin position="146"/>
        <end position="164"/>
    </location>
</feature>
<gene>
    <name evidence="8" type="ORF">CLV47_104155</name>
</gene>
<feature type="transmembrane region" description="Helical" evidence="6">
    <location>
        <begin position="54"/>
        <end position="74"/>
    </location>
</feature>
<feature type="transmembrane region" description="Helical" evidence="6">
    <location>
        <begin position="376"/>
        <end position="398"/>
    </location>
</feature>
<dbReference type="Pfam" id="PF07690">
    <property type="entry name" value="MFS_1"/>
    <property type="match status" value="1"/>
</dbReference>
<feature type="transmembrane region" description="Helical" evidence="6">
    <location>
        <begin position="337"/>
        <end position="364"/>
    </location>
</feature>
<evidence type="ECO:0000256" key="3">
    <source>
        <dbReference type="ARBA" id="ARBA00022692"/>
    </source>
</evidence>
<name>A0A2T1A2U8_9ACTN</name>
<dbReference type="InterPro" id="IPR036259">
    <property type="entry name" value="MFS_trans_sf"/>
</dbReference>
<evidence type="ECO:0000313" key="8">
    <source>
        <dbReference type="EMBL" id="PRZ42807.1"/>
    </source>
</evidence>
<keyword evidence="4 6" id="KW-1133">Transmembrane helix</keyword>
<feature type="domain" description="Major facilitator superfamily (MFS) profile" evidence="7">
    <location>
        <begin position="1"/>
        <end position="428"/>
    </location>
</feature>
<evidence type="ECO:0000256" key="1">
    <source>
        <dbReference type="ARBA" id="ARBA00004651"/>
    </source>
</evidence>
<protein>
    <submittedName>
        <fullName evidence="8">MFS transporter</fullName>
    </submittedName>
</protein>
<dbReference type="SUPFAM" id="SSF103473">
    <property type="entry name" value="MFS general substrate transporter"/>
    <property type="match status" value="1"/>
</dbReference>
<evidence type="ECO:0000256" key="5">
    <source>
        <dbReference type="ARBA" id="ARBA00023136"/>
    </source>
</evidence>
<dbReference type="Gene3D" id="1.20.1720.10">
    <property type="entry name" value="Multidrug resistance protein D"/>
    <property type="match status" value="1"/>
</dbReference>
<dbReference type="GO" id="GO:0005886">
    <property type="term" value="C:plasma membrane"/>
    <property type="evidence" value="ECO:0007669"/>
    <property type="project" value="UniProtKB-SubCell"/>
</dbReference>
<keyword evidence="9" id="KW-1185">Reference proteome</keyword>
<dbReference type="InterPro" id="IPR020846">
    <property type="entry name" value="MFS_dom"/>
</dbReference>
<dbReference type="Proteomes" id="UP000237752">
    <property type="component" value="Unassembled WGS sequence"/>
</dbReference>